<comment type="similarity">
    <text evidence="1 5">Belongs to the tRNA nucleotidyltransferase/poly(A) polymerase family.</text>
</comment>
<protein>
    <submittedName>
        <fullName evidence="8">tRNA nucleotidyltransferase</fullName>
    </submittedName>
</protein>
<dbReference type="GO" id="GO:0001680">
    <property type="term" value="P:tRNA 3'-terminal CCA addition"/>
    <property type="evidence" value="ECO:0007669"/>
    <property type="project" value="TreeGrafter"/>
</dbReference>
<feature type="domain" description="tRNA nucleotidyltransferase/poly(A) polymerase RNA and SrmB- binding" evidence="7">
    <location>
        <begin position="231"/>
        <end position="272"/>
    </location>
</feature>
<keyword evidence="2 5" id="KW-0808">Transferase</keyword>
<dbReference type="Pfam" id="PF12627">
    <property type="entry name" value="PolyA_pol_RNAbd"/>
    <property type="match status" value="1"/>
</dbReference>
<dbReference type="InterPro" id="IPR043519">
    <property type="entry name" value="NT_sf"/>
</dbReference>
<comment type="caution">
    <text evidence="8">The sequence shown here is derived from an EMBL/GenBank/DDBJ whole genome shotgun (WGS) entry which is preliminary data.</text>
</comment>
<dbReference type="OrthoDB" id="445712at2759"/>
<dbReference type="Pfam" id="PF01743">
    <property type="entry name" value="PolyA_pol"/>
    <property type="match status" value="1"/>
</dbReference>
<dbReference type="CDD" id="cd05398">
    <property type="entry name" value="NT_ClassII-CCAase"/>
    <property type="match status" value="1"/>
</dbReference>
<dbReference type="PANTHER" id="PTHR13734">
    <property type="entry name" value="TRNA-NUCLEOTIDYLTRANSFERASE"/>
    <property type="match status" value="1"/>
</dbReference>
<dbReference type="Gene3D" id="3.30.460.10">
    <property type="entry name" value="Beta Polymerase, domain 2"/>
    <property type="match status" value="1"/>
</dbReference>
<evidence type="ECO:0000256" key="5">
    <source>
        <dbReference type="RuleBase" id="RU003953"/>
    </source>
</evidence>
<keyword evidence="9" id="KW-1185">Reference proteome</keyword>
<reference evidence="8 9" key="1">
    <citation type="journal article" date="2014" name="Genome Biol. Evol.">
        <title>The secreted proteins of Achlya hypogyna and Thraustotheca clavata identify the ancestral oomycete secretome and reveal gene acquisitions by horizontal gene transfer.</title>
        <authorList>
            <person name="Misner I."/>
            <person name="Blouin N."/>
            <person name="Leonard G."/>
            <person name="Richards T.A."/>
            <person name="Lane C.E."/>
        </authorList>
    </citation>
    <scope>NUCLEOTIDE SEQUENCE [LARGE SCALE GENOMIC DNA]</scope>
    <source>
        <strain evidence="8 9">ATCC 48635</strain>
    </source>
</reference>
<name>A0A1V9YG75_ACHHY</name>
<gene>
    <name evidence="8" type="ORF">ACHHYP_13064</name>
</gene>
<evidence type="ECO:0000259" key="6">
    <source>
        <dbReference type="Pfam" id="PF01743"/>
    </source>
</evidence>
<evidence type="ECO:0000256" key="1">
    <source>
        <dbReference type="ARBA" id="ARBA00007265"/>
    </source>
</evidence>
<dbReference type="GO" id="GO:0000166">
    <property type="term" value="F:nucleotide binding"/>
    <property type="evidence" value="ECO:0007669"/>
    <property type="project" value="UniProtKB-KW"/>
</dbReference>
<dbReference type="SUPFAM" id="SSF81891">
    <property type="entry name" value="Poly A polymerase C-terminal region-like"/>
    <property type="match status" value="1"/>
</dbReference>
<dbReference type="PANTHER" id="PTHR13734:SF5">
    <property type="entry name" value="CCA TRNA NUCLEOTIDYLTRANSFERASE, MITOCHONDRIAL"/>
    <property type="match status" value="1"/>
</dbReference>
<dbReference type="FunFam" id="3.30.460.10:FF:000019">
    <property type="entry name" value="tRNA nucleotidyltransferase cca2"/>
    <property type="match status" value="1"/>
</dbReference>
<proteinExistence type="inferred from homology"/>
<dbReference type="GO" id="GO:0003723">
    <property type="term" value="F:RNA binding"/>
    <property type="evidence" value="ECO:0007669"/>
    <property type="project" value="UniProtKB-KW"/>
</dbReference>
<evidence type="ECO:0000256" key="3">
    <source>
        <dbReference type="ARBA" id="ARBA00022741"/>
    </source>
</evidence>
<accession>A0A1V9YG75</accession>
<dbReference type="SUPFAM" id="SSF81301">
    <property type="entry name" value="Nucleotidyltransferase"/>
    <property type="match status" value="1"/>
</dbReference>
<keyword evidence="3" id="KW-0547">Nucleotide-binding</keyword>
<evidence type="ECO:0000313" key="8">
    <source>
        <dbReference type="EMBL" id="OQR84657.1"/>
    </source>
</evidence>
<organism evidence="8 9">
    <name type="scientific">Achlya hypogyna</name>
    <name type="common">Oomycete</name>
    <name type="synonym">Protoachlya hypogyna</name>
    <dbReference type="NCBI Taxonomy" id="1202772"/>
    <lineage>
        <taxon>Eukaryota</taxon>
        <taxon>Sar</taxon>
        <taxon>Stramenopiles</taxon>
        <taxon>Oomycota</taxon>
        <taxon>Saprolegniomycetes</taxon>
        <taxon>Saprolegniales</taxon>
        <taxon>Achlyaceae</taxon>
        <taxon>Achlya</taxon>
    </lineage>
</organism>
<keyword evidence="4 5" id="KW-0694">RNA-binding</keyword>
<dbReference type="AlphaFoldDB" id="A0A1V9YG75"/>
<dbReference type="Gene3D" id="1.10.3090.10">
    <property type="entry name" value="cca-adding enzyme, domain 2"/>
    <property type="match status" value="1"/>
</dbReference>
<feature type="domain" description="Poly A polymerase head" evidence="6">
    <location>
        <begin position="44"/>
        <end position="184"/>
    </location>
</feature>
<sequence length="499" mass="54724">MKQMKRKSESMTEPTPTLVLTPDEEKLFAFLLDVDKQKAAGLTLRVAGGWVRDKLLGRSSDDIDIVLDTMTGAAFAELVNTYEVQHGHATHTVGIIKANPEQSKHLETATMQLGSGWIDFVNLRAETYADNEAHRIPSMEFGSPLQDAERRDFTINSLFYNLNTRSVEDYTAQGLKDLADGIVRTPLEPRVTFLDDPLRILRAVRFAARFQFELEASLCAALRLPEVKDALLKKVSRERVGKELSGMLAGTSAHPDRALALLAEFGLLECVFALPTPCLTTALEPATLPPETWPQALACALAMHRLLHARSPANVNTGALDDAGLNRFKIEILAATLLPLAPFVTLQKKKTVAAPYWIIRDGLKLRAKDAEDVANVVHKTVDRFRGVELDRVAVGLLLRDVGDLWGVCADVAFVYDTILAGAPVAATEAKYAALRAFVADVGLDRVWELKPILDGKELMTLLSLPPGPGVRVMSAKVVEYQLAHPAGTRDECLAHLRSL</sequence>
<dbReference type="GO" id="GO:0052927">
    <property type="term" value="F:CC tRNA cytidylyltransferase activity"/>
    <property type="evidence" value="ECO:0007669"/>
    <property type="project" value="TreeGrafter"/>
</dbReference>
<dbReference type="InterPro" id="IPR002646">
    <property type="entry name" value="PolA_pol_head_dom"/>
</dbReference>
<dbReference type="EMBL" id="JNBR01001841">
    <property type="protein sequence ID" value="OQR84657.1"/>
    <property type="molecule type" value="Genomic_DNA"/>
</dbReference>
<evidence type="ECO:0000313" key="9">
    <source>
        <dbReference type="Proteomes" id="UP000243579"/>
    </source>
</evidence>
<evidence type="ECO:0000256" key="2">
    <source>
        <dbReference type="ARBA" id="ARBA00022679"/>
    </source>
</evidence>
<evidence type="ECO:0000259" key="7">
    <source>
        <dbReference type="Pfam" id="PF12627"/>
    </source>
</evidence>
<dbReference type="GO" id="GO:0052929">
    <property type="term" value="F:ATP:3'-cytidine-cytidine-tRNA adenylyltransferase activity"/>
    <property type="evidence" value="ECO:0007669"/>
    <property type="project" value="TreeGrafter"/>
</dbReference>
<dbReference type="InterPro" id="IPR032828">
    <property type="entry name" value="PolyA_RNA-bd"/>
</dbReference>
<dbReference type="GO" id="GO:0005739">
    <property type="term" value="C:mitochondrion"/>
    <property type="evidence" value="ECO:0007669"/>
    <property type="project" value="UniProtKB-ARBA"/>
</dbReference>
<dbReference type="STRING" id="1202772.A0A1V9YG75"/>
<dbReference type="Proteomes" id="UP000243579">
    <property type="component" value="Unassembled WGS sequence"/>
</dbReference>
<evidence type="ECO:0000256" key="4">
    <source>
        <dbReference type="ARBA" id="ARBA00022884"/>
    </source>
</evidence>